<feature type="transmembrane region" description="Helical" evidence="10">
    <location>
        <begin position="81"/>
        <end position="100"/>
    </location>
</feature>
<dbReference type="GO" id="GO:0005254">
    <property type="term" value="F:chloride channel activity"/>
    <property type="evidence" value="ECO:0007669"/>
    <property type="project" value="UniProtKB-KW"/>
</dbReference>
<feature type="transmembrane region" description="Helical" evidence="10">
    <location>
        <begin position="35"/>
        <end position="61"/>
    </location>
</feature>
<dbReference type="PANTHER" id="PTHR43427:SF6">
    <property type="entry name" value="CHLORIDE CHANNEL PROTEIN CLC-E"/>
    <property type="match status" value="1"/>
</dbReference>
<evidence type="ECO:0000313" key="11">
    <source>
        <dbReference type="EMBL" id="MBB6519730.1"/>
    </source>
</evidence>
<dbReference type="FunCoup" id="A0A7X0JQX7">
    <property type="interactions" value="258"/>
</dbReference>
<evidence type="ECO:0000256" key="9">
    <source>
        <dbReference type="ARBA" id="ARBA00023303"/>
    </source>
</evidence>
<feature type="transmembrane region" description="Helical" evidence="10">
    <location>
        <begin position="211"/>
        <end position="231"/>
    </location>
</feature>
<dbReference type="AlphaFoldDB" id="A0A7X0JQX7"/>
<feature type="transmembrane region" description="Helical" evidence="10">
    <location>
        <begin position="411"/>
        <end position="430"/>
    </location>
</feature>
<feature type="transmembrane region" description="Helical" evidence="10">
    <location>
        <begin position="346"/>
        <end position="366"/>
    </location>
</feature>
<dbReference type="EMBL" id="JACHHT010000001">
    <property type="protein sequence ID" value="MBB6519730.1"/>
    <property type="molecule type" value="Genomic_DNA"/>
</dbReference>
<keyword evidence="2" id="KW-0813">Transport</keyword>
<feature type="transmembrane region" description="Helical" evidence="10">
    <location>
        <begin position="281"/>
        <end position="299"/>
    </location>
</feature>
<evidence type="ECO:0000256" key="10">
    <source>
        <dbReference type="SAM" id="Phobius"/>
    </source>
</evidence>
<feature type="transmembrane region" description="Helical" evidence="10">
    <location>
        <begin position="319"/>
        <end position="339"/>
    </location>
</feature>
<dbReference type="InterPro" id="IPR014743">
    <property type="entry name" value="Cl-channel_core"/>
</dbReference>
<accession>A0A7X0JQX7</accession>
<dbReference type="PRINTS" id="PR00762">
    <property type="entry name" value="CLCHANNEL"/>
</dbReference>
<proteinExistence type="predicted"/>
<keyword evidence="3 10" id="KW-0812">Transmembrane</keyword>
<comment type="caution">
    <text evidence="11">The sequence shown here is derived from an EMBL/GenBank/DDBJ whole genome shotgun (WGS) entry which is preliminary data.</text>
</comment>
<comment type="subcellular location">
    <subcellularLocation>
        <location evidence="1">Membrane</location>
        <topology evidence="1">Multi-pass membrane protein</topology>
    </subcellularLocation>
</comment>
<evidence type="ECO:0000256" key="7">
    <source>
        <dbReference type="ARBA" id="ARBA00023173"/>
    </source>
</evidence>
<gene>
    <name evidence="11" type="ORF">HNR48_000008</name>
</gene>
<dbReference type="GO" id="GO:0034707">
    <property type="term" value="C:chloride channel complex"/>
    <property type="evidence" value="ECO:0007669"/>
    <property type="project" value="UniProtKB-KW"/>
</dbReference>
<keyword evidence="5" id="KW-0406">Ion transport</keyword>
<reference evidence="11 12" key="1">
    <citation type="submission" date="2020-08" db="EMBL/GenBank/DDBJ databases">
        <title>Genomic Encyclopedia of Type Strains, Phase IV (KMG-IV): sequencing the most valuable type-strain genomes for metagenomic binning, comparative biology and taxonomic classification.</title>
        <authorList>
            <person name="Goeker M."/>
        </authorList>
    </citation>
    <scope>NUCLEOTIDE SEQUENCE [LARGE SCALE GENOMIC DNA]</scope>
    <source>
        <strain evidence="11 12">DSM 22368</strain>
    </source>
</reference>
<evidence type="ECO:0000256" key="4">
    <source>
        <dbReference type="ARBA" id="ARBA00022989"/>
    </source>
</evidence>
<sequence length="583" mass="61743">MSQRKVLKNKLSAVFRRRLSRFADSTRHRLAHIDALPLMTLLGLLSGLLAAAVIVLFRLAIDLPSESFFSGKQFEDLPASARFALPLIGAVIIGLFLQALTPSHRQLSVAHVLSRLHHFQGRMPGANIIVQFIGGCLAQITGQSLGREGPAVHLGAGMASQLGQFLKLPNNSLRILVGCGVASAIAASFDTPIAGVIFAMEVVLMEYTISGFIPVILASVAGAAISKAVFAQTLSFAGLEGQLVSLWELPYIALGGIAIALAAGLFIKLQLLTLQMKSLPIVLKTSAAGLITGALAIFWPQIMGNGYDTILSSANGELGLQLLIALVFAKIIASAVSAGAGISGGVIGPVMVIGACLGAVLGQLGATFSPVGSTSTELYVLMGATAMMAAVLNAPLAALLAVLELSQSPDIIFPAMLMIVVACLATRQWFCHDGIFLAQLRTQGLPIETSPSQQVLSRAGVRSVMSGRCQSCSTKIDIEEARLLLKPKPNWLVLDSKRPLVMKAADLSRYLEEAEEEISEIDLLAIPGSRLQACPIDQRSNLFEAKTSMIEGEAEALIVTKQSRWQTVTIGVITQEDINNFYG</sequence>
<dbReference type="Proteomes" id="UP000528457">
    <property type="component" value="Unassembled WGS sequence"/>
</dbReference>
<protein>
    <submittedName>
        <fullName evidence="11">H+/Cl- antiporter ClcA</fullName>
    </submittedName>
</protein>
<keyword evidence="12" id="KW-1185">Reference proteome</keyword>
<feature type="transmembrane region" description="Helical" evidence="10">
    <location>
        <begin position="378"/>
        <end position="402"/>
    </location>
</feature>
<dbReference type="InterPro" id="IPR050368">
    <property type="entry name" value="ClC-type_chloride_channel"/>
</dbReference>
<keyword evidence="7" id="KW-0869">Chloride channel</keyword>
<dbReference type="Pfam" id="PF00654">
    <property type="entry name" value="Voltage_CLC"/>
    <property type="match status" value="1"/>
</dbReference>
<name>A0A7X0JQX7_9GAMM</name>
<evidence type="ECO:0000256" key="2">
    <source>
        <dbReference type="ARBA" id="ARBA00022448"/>
    </source>
</evidence>
<evidence type="ECO:0000256" key="8">
    <source>
        <dbReference type="ARBA" id="ARBA00023214"/>
    </source>
</evidence>
<evidence type="ECO:0000313" key="12">
    <source>
        <dbReference type="Proteomes" id="UP000528457"/>
    </source>
</evidence>
<keyword evidence="8" id="KW-0868">Chloride</keyword>
<keyword evidence="4 10" id="KW-1133">Transmembrane helix</keyword>
<dbReference type="CDD" id="cd00400">
    <property type="entry name" value="Voltage_gated_ClC"/>
    <property type="match status" value="1"/>
</dbReference>
<dbReference type="RefSeq" id="WP_166853245.1">
    <property type="nucleotide sequence ID" value="NZ_JAAONY010000001.1"/>
</dbReference>
<dbReference type="PANTHER" id="PTHR43427">
    <property type="entry name" value="CHLORIDE CHANNEL PROTEIN CLC-E"/>
    <property type="match status" value="1"/>
</dbReference>
<keyword evidence="6 10" id="KW-0472">Membrane</keyword>
<dbReference type="SUPFAM" id="SSF81340">
    <property type="entry name" value="Clc chloride channel"/>
    <property type="match status" value="1"/>
</dbReference>
<feature type="transmembrane region" description="Helical" evidence="10">
    <location>
        <begin position="251"/>
        <end position="269"/>
    </location>
</feature>
<dbReference type="InterPro" id="IPR001807">
    <property type="entry name" value="ClC"/>
</dbReference>
<evidence type="ECO:0000256" key="1">
    <source>
        <dbReference type="ARBA" id="ARBA00004141"/>
    </source>
</evidence>
<dbReference type="Gene3D" id="1.10.3080.10">
    <property type="entry name" value="Clc chloride channel"/>
    <property type="match status" value="1"/>
</dbReference>
<keyword evidence="9" id="KW-0407">Ion channel</keyword>
<evidence type="ECO:0000256" key="6">
    <source>
        <dbReference type="ARBA" id="ARBA00023136"/>
    </source>
</evidence>
<evidence type="ECO:0000256" key="5">
    <source>
        <dbReference type="ARBA" id="ARBA00023065"/>
    </source>
</evidence>
<organism evidence="11 12">
    <name type="scientific">Pseudoteredinibacter isoporae</name>
    <dbReference type="NCBI Taxonomy" id="570281"/>
    <lineage>
        <taxon>Bacteria</taxon>
        <taxon>Pseudomonadati</taxon>
        <taxon>Pseudomonadota</taxon>
        <taxon>Gammaproteobacteria</taxon>
        <taxon>Cellvibrionales</taxon>
        <taxon>Cellvibrionaceae</taxon>
        <taxon>Pseudoteredinibacter</taxon>
    </lineage>
</organism>
<evidence type="ECO:0000256" key="3">
    <source>
        <dbReference type="ARBA" id="ARBA00022692"/>
    </source>
</evidence>
<dbReference type="InParanoid" id="A0A7X0JQX7"/>